<dbReference type="EMBL" id="AAQR03189944">
    <property type="status" value="NOT_ANNOTATED_CDS"/>
    <property type="molecule type" value="Genomic_DNA"/>
</dbReference>
<protein>
    <recommendedName>
        <fullName evidence="11">C-type lectin domain-containing protein</fullName>
    </recommendedName>
</protein>
<dbReference type="Gene3D" id="3.10.100.10">
    <property type="entry name" value="Mannose-Binding Protein A, subunit A"/>
    <property type="match status" value="1"/>
</dbReference>
<reference evidence="13" key="1">
    <citation type="submission" date="2011-03" db="EMBL/GenBank/DDBJ databases">
        <title>Version 3 of the genome sequence of Otolemur garnettii (Bushbaby).</title>
        <authorList>
            <consortium name="The Broad Institute Genome Sequencing Platform"/>
            <person name="Di Palma F."/>
            <person name="Johnson J."/>
            <person name="Lander E.S."/>
            <person name="Lindblad-Toh K."/>
            <person name="Jaffe D.B."/>
            <person name="Gnerre S."/>
            <person name="MacCallum I."/>
            <person name="Przybylski D."/>
            <person name="Ribeiro F.J."/>
            <person name="Burton J.N."/>
            <person name="Walker B.J."/>
            <person name="Sharpe T."/>
            <person name="Hall G."/>
        </authorList>
    </citation>
    <scope>NUCLEOTIDE SEQUENCE [LARGE SCALE GENOMIC DNA]</scope>
</reference>
<dbReference type="InterPro" id="IPR050919">
    <property type="entry name" value="NKG2/CD94_NK_receptors"/>
</dbReference>
<dbReference type="InterPro" id="IPR016186">
    <property type="entry name" value="C-type_lectin-like/link_sf"/>
</dbReference>
<dbReference type="STRING" id="30611.ENSOGAP00000009946"/>
<dbReference type="GO" id="GO:0045954">
    <property type="term" value="P:positive regulation of natural killer cell mediated cytotoxicity"/>
    <property type="evidence" value="ECO:0007669"/>
    <property type="project" value="TreeGrafter"/>
</dbReference>
<accession>H0X447</accession>
<evidence type="ECO:0000256" key="3">
    <source>
        <dbReference type="ARBA" id="ARBA00022734"/>
    </source>
</evidence>
<evidence type="ECO:0000256" key="4">
    <source>
        <dbReference type="ARBA" id="ARBA00022968"/>
    </source>
</evidence>
<name>H0X447_OTOGA</name>
<keyword evidence="13" id="KW-1185">Reference proteome</keyword>
<proteinExistence type="predicted"/>
<dbReference type="InParanoid" id="H0X447"/>
<evidence type="ECO:0000256" key="7">
    <source>
        <dbReference type="ARBA" id="ARBA00023170"/>
    </source>
</evidence>
<evidence type="ECO:0000256" key="5">
    <source>
        <dbReference type="ARBA" id="ARBA00022989"/>
    </source>
</evidence>
<dbReference type="InterPro" id="IPR033992">
    <property type="entry name" value="NKR-like_CTLD"/>
</dbReference>
<evidence type="ECO:0000256" key="2">
    <source>
        <dbReference type="ARBA" id="ARBA00022692"/>
    </source>
</evidence>
<feature type="region of interest" description="Disordered" evidence="9">
    <location>
        <begin position="14"/>
        <end position="33"/>
    </location>
</feature>
<dbReference type="PROSITE" id="PS50041">
    <property type="entry name" value="C_TYPE_LECTIN_2"/>
    <property type="match status" value="1"/>
</dbReference>
<keyword evidence="7" id="KW-0675">Receptor</keyword>
<dbReference type="CDD" id="cd03593">
    <property type="entry name" value="CLECT_NK_receptors_like"/>
    <property type="match status" value="1"/>
</dbReference>
<feature type="transmembrane region" description="Helical" evidence="10">
    <location>
        <begin position="71"/>
        <end position="93"/>
    </location>
</feature>
<dbReference type="Proteomes" id="UP000005225">
    <property type="component" value="Unassembled WGS sequence"/>
</dbReference>
<evidence type="ECO:0000313" key="13">
    <source>
        <dbReference type="Proteomes" id="UP000005225"/>
    </source>
</evidence>
<evidence type="ECO:0000256" key="1">
    <source>
        <dbReference type="ARBA" id="ARBA00004606"/>
    </source>
</evidence>
<keyword evidence="4" id="KW-0735">Signal-anchor</keyword>
<keyword evidence="8" id="KW-0325">Glycoprotein</keyword>
<evidence type="ECO:0000256" key="10">
    <source>
        <dbReference type="SAM" id="Phobius"/>
    </source>
</evidence>
<evidence type="ECO:0000256" key="9">
    <source>
        <dbReference type="SAM" id="MobiDB-lite"/>
    </source>
</evidence>
<dbReference type="InterPro" id="IPR016187">
    <property type="entry name" value="CTDL_fold"/>
</dbReference>
<evidence type="ECO:0000259" key="11">
    <source>
        <dbReference type="PROSITE" id="PS50041"/>
    </source>
</evidence>
<dbReference type="InterPro" id="IPR001304">
    <property type="entry name" value="C-type_lectin-like"/>
</dbReference>
<evidence type="ECO:0000256" key="8">
    <source>
        <dbReference type="ARBA" id="ARBA00023180"/>
    </source>
</evidence>
<keyword evidence="5 10" id="KW-1133">Transmembrane helix</keyword>
<comment type="subcellular location">
    <subcellularLocation>
        <location evidence="1">Membrane</location>
        <topology evidence="1">Single-pass type II membrane protein</topology>
    </subcellularLocation>
</comment>
<keyword evidence="6 10" id="KW-0472">Membrane</keyword>
<feature type="domain" description="C-type lectin" evidence="11">
    <location>
        <begin position="129"/>
        <end position="235"/>
    </location>
</feature>
<keyword evidence="3" id="KW-0430">Lectin</keyword>
<dbReference type="GO" id="GO:0030246">
    <property type="term" value="F:carbohydrate binding"/>
    <property type="evidence" value="ECO:0007669"/>
    <property type="project" value="UniProtKB-KW"/>
</dbReference>
<dbReference type="Ensembl" id="ENSOGAT00000011117.2">
    <property type="protein sequence ID" value="ENSOGAP00000009946.2"/>
    <property type="gene ID" value="ENSOGAG00000011113.2"/>
</dbReference>
<dbReference type="SMART" id="SM00034">
    <property type="entry name" value="CLECT"/>
    <property type="match status" value="1"/>
</dbReference>
<dbReference type="PANTHER" id="PTHR22800">
    <property type="entry name" value="C-TYPE LECTIN PROTEINS"/>
    <property type="match status" value="1"/>
</dbReference>
<dbReference type="HOGENOM" id="CLU_049894_9_2_1"/>
<sequence length="240" mass="27852">MDNQRIIYTELNLPKTPKRQQRKPEETKSSISETEQEITYVELKLQNAAQDLPLDGKSYHCKDLLLPPEKLFAGILGIVCLVLLSTVVVRVVITFFPAAVTQKQNNSNQTKSNQKEYHCGHPPEEWFTYSNNCYSMVKEWNEKTWNESLMACASKNSTLLYIDSEEEMKFLGSLSRLSWIGVFRTSSDHPWVSINGSTFKLHISEIKFKNHTCAMLRDDRLQSEECGSLQRYHCKHRLWK</sequence>
<evidence type="ECO:0000256" key="6">
    <source>
        <dbReference type="ARBA" id="ARBA00023136"/>
    </source>
</evidence>
<dbReference type="GO" id="GO:0002223">
    <property type="term" value="P:stimulatory C-type lectin receptor signaling pathway"/>
    <property type="evidence" value="ECO:0007669"/>
    <property type="project" value="TreeGrafter"/>
</dbReference>
<organism evidence="12 13">
    <name type="scientific">Otolemur garnettii</name>
    <name type="common">Small-eared galago</name>
    <name type="synonym">Garnett's greater bushbaby</name>
    <dbReference type="NCBI Taxonomy" id="30611"/>
    <lineage>
        <taxon>Eukaryota</taxon>
        <taxon>Metazoa</taxon>
        <taxon>Chordata</taxon>
        <taxon>Craniata</taxon>
        <taxon>Vertebrata</taxon>
        <taxon>Euteleostomi</taxon>
        <taxon>Mammalia</taxon>
        <taxon>Eutheria</taxon>
        <taxon>Euarchontoglires</taxon>
        <taxon>Primates</taxon>
        <taxon>Strepsirrhini</taxon>
        <taxon>Lorisiformes</taxon>
        <taxon>Galagidae</taxon>
        <taxon>Otolemur</taxon>
    </lineage>
</organism>
<dbReference type="AlphaFoldDB" id="H0X447"/>
<reference evidence="12" key="3">
    <citation type="submission" date="2025-09" db="UniProtKB">
        <authorList>
            <consortium name="Ensembl"/>
        </authorList>
    </citation>
    <scope>IDENTIFICATION</scope>
</reference>
<dbReference type="SUPFAM" id="SSF56436">
    <property type="entry name" value="C-type lectin-like"/>
    <property type="match status" value="1"/>
</dbReference>
<dbReference type="GO" id="GO:0016020">
    <property type="term" value="C:membrane"/>
    <property type="evidence" value="ECO:0007669"/>
    <property type="project" value="UniProtKB-SubCell"/>
</dbReference>
<dbReference type="PANTHER" id="PTHR22800:SF242">
    <property type="entry name" value="NKG2-A_NKG2-B TYPE II INTEGRAL MEMBRANE PROTEIN"/>
    <property type="match status" value="1"/>
</dbReference>
<dbReference type="Pfam" id="PF00059">
    <property type="entry name" value="Lectin_C"/>
    <property type="match status" value="1"/>
</dbReference>
<dbReference type="GeneTree" id="ENSGT00940000154752"/>
<dbReference type="eggNOG" id="ENOG502S6IE">
    <property type="taxonomic scope" value="Eukaryota"/>
</dbReference>
<dbReference type="OMA" id="MVRFQMF"/>
<keyword evidence="2 10" id="KW-0812">Transmembrane</keyword>
<evidence type="ECO:0000313" key="12">
    <source>
        <dbReference type="Ensembl" id="ENSOGAP00000009946.2"/>
    </source>
</evidence>
<reference evidence="12" key="2">
    <citation type="submission" date="2025-08" db="UniProtKB">
        <authorList>
            <consortium name="Ensembl"/>
        </authorList>
    </citation>
    <scope>IDENTIFICATION</scope>
</reference>